<dbReference type="RefSeq" id="WP_183342022.1">
    <property type="nucleotide sequence ID" value="NZ_JACHNU010000002.1"/>
</dbReference>
<name>A0A840IEL2_9ACTN</name>
<keyword evidence="2" id="KW-1185">Reference proteome</keyword>
<gene>
    <name evidence="1" type="ORF">BDZ31_002257</name>
</gene>
<organism evidence="1 2">
    <name type="scientific">Conexibacter arvalis</name>
    <dbReference type="NCBI Taxonomy" id="912552"/>
    <lineage>
        <taxon>Bacteria</taxon>
        <taxon>Bacillati</taxon>
        <taxon>Actinomycetota</taxon>
        <taxon>Thermoleophilia</taxon>
        <taxon>Solirubrobacterales</taxon>
        <taxon>Conexibacteraceae</taxon>
        <taxon>Conexibacter</taxon>
    </lineage>
</organism>
<dbReference type="AlphaFoldDB" id="A0A840IEL2"/>
<comment type="caution">
    <text evidence="1">The sequence shown here is derived from an EMBL/GenBank/DDBJ whole genome shotgun (WGS) entry which is preliminary data.</text>
</comment>
<dbReference type="EMBL" id="JACHNU010000002">
    <property type="protein sequence ID" value="MBB4662671.1"/>
    <property type="molecule type" value="Genomic_DNA"/>
</dbReference>
<evidence type="ECO:0000313" key="2">
    <source>
        <dbReference type="Proteomes" id="UP000585272"/>
    </source>
</evidence>
<accession>A0A840IEL2</accession>
<sequence length="122" mass="13637">MAALAARARARDAIDWTVADLPPSGPRLLDLGELERLRDDLAARLHDIREILAARAAREAERRALLERMLRDPAEHRFLRITRADVGEPGCGAWESRPRLGLIGMLAGWWHVKISSGCPLRS</sequence>
<reference evidence="1 2" key="1">
    <citation type="submission" date="2020-08" db="EMBL/GenBank/DDBJ databases">
        <title>Genomic Encyclopedia of Archaeal and Bacterial Type Strains, Phase II (KMG-II): from individual species to whole genera.</title>
        <authorList>
            <person name="Goeker M."/>
        </authorList>
    </citation>
    <scope>NUCLEOTIDE SEQUENCE [LARGE SCALE GENOMIC DNA]</scope>
    <source>
        <strain evidence="1 2">DSM 23288</strain>
    </source>
</reference>
<protein>
    <submittedName>
        <fullName evidence="1">Uncharacterized protein</fullName>
    </submittedName>
</protein>
<proteinExistence type="predicted"/>
<evidence type="ECO:0000313" key="1">
    <source>
        <dbReference type="EMBL" id="MBB4662671.1"/>
    </source>
</evidence>
<dbReference type="Proteomes" id="UP000585272">
    <property type="component" value="Unassembled WGS sequence"/>
</dbReference>